<proteinExistence type="predicted"/>
<name>A0ABT5W075_9BACL</name>
<keyword evidence="2" id="KW-1185">Reference proteome</keyword>
<protein>
    <submittedName>
        <fullName evidence="1">Uncharacterized protein</fullName>
    </submittedName>
</protein>
<accession>A0ABT5W075</accession>
<comment type="caution">
    <text evidence="1">The sequence shown here is derived from an EMBL/GenBank/DDBJ whole genome shotgun (WGS) entry which is preliminary data.</text>
</comment>
<gene>
    <name evidence="1" type="ORF">PNH38_02370</name>
</gene>
<evidence type="ECO:0000313" key="2">
    <source>
        <dbReference type="Proteomes" id="UP001213979"/>
    </source>
</evidence>
<dbReference type="Proteomes" id="UP001213979">
    <property type="component" value="Unassembled WGS sequence"/>
</dbReference>
<organism evidence="1 2">
    <name type="scientific">Anoxybacteroides rupiense</name>
    <dbReference type="NCBI Taxonomy" id="311460"/>
    <lineage>
        <taxon>Bacteria</taxon>
        <taxon>Bacillati</taxon>
        <taxon>Bacillota</taxon>
        <taxon>Bacilli</taxon>
        <taxon>Bacillales</taxon>
        <taxon>Anoxybacillaceae</taxon>
        <taxon>Anoxybacteroides</taxon>
    </lineage>
</organism>
<dbReference type="EMBL" id="JAQOTG010000001">
    <property type="protein sequence ID" value="MDE8562725.1"/>
    <property type="molecule type" value="Genomic_DNA"/>
</dbReference>
<sequence>MQIVTCQVTVLKRERMKQVRNSAKGEFAQRKASELFHVDFHEFMRKEADYTNYELASEFGLTLRDVRKLKKQLFRS</sequence>
<reference evidence="1 2" key="1">
    <citation type="submission" date="2023-01" db="EMBL/GenBank/DDBJ databases">
        <title>Genome-based reclassification of Anoxybacillus geothermalis as a later heterotypic synonym of Anoxybacillus rupiensis.</title>
        <authorList>
            <person name="Inan Bektas K."/>
            <person name="Canakci S."/>
            <person name="Belduz A.A."/>
            <person name="Guler H.H."/>
        </authorList>
    </citation>
    <scope>NUCLEOTIDE SEQUENCE [LARGE SCALE GENOMIC DNA]</scope>
    <source>
        <strain evidence="1 2">DSM 17127</strain>
    </source>
</reference>
<evidence type="ECO:0000313" key="1">
    <source>
        <dbReference type="EMBL" id="MDE8562725.1"/>
    </source>
</evidence>